<organism evidence="1 2">
    <name type="scientific">Ktedonobacter robiniae</name>
    <dbReference type="NCBI Taxonomy" id="2778365"/>
    <lineage>
        <taxon>Bacteria</taxon>
        <taxon>Bacillati</taxon>
        <taxon>Chloroflexota</taxon>
        <taxon>Ktedonobacteria</taxon>
        <taxon>Ktedonobacterales</taxon>
        <taxon>Ktedonobacteraceae</taxon>
        <taxon>Ktedonobacter</taxon>
    </lineage>
</organism>
<proteinExistence type="predicted"/>
<gene>
    <name evidence="1" type="ORF">KSB_61830</name>
</gene>
<protein>
    <submittedName>
        <fullName evidence="1">Uncharacterized protein</fullName>
    </submittedName>
</protein>
<evidence type="ECO:0000313" key="2">
    <source>
        <dbReference type="Proteomes" id="UP000654345"/>
    </source>
</evidence>
<evidence type="ECO:0000313" key="1">
    <source>
        <dbReference type="EMBL" id="GHO57708.1"/>
    </source>
</evidence>
<comment type="caution">
    <text evidence="1">The sequence shown here is derived from an EMBL/GenBank/DDBJ whole genome shotgun (WGS) entry which is preliminary data.</text>
</comment>
<dbReference type="EMBL" id="BNJG01000002">
    <property type="protein sequence ID" value="GHO57708.1"/>
    <property type="molecule type" value="Genomic_DNA"/>
</dbReference>
<reference evidence="1 2" key="1">
    <citation type="journal article" date="2021" name="Int. J. Syst. Evol. Microbiol.">
        <title>Reticulibacter mediterranei gen. nov., sp. nov., within the new family Reticulibacteraceae fam. nov., and Ktedonospora formicarum gen. nov., sp. nov., Ktedonobacter robiniae sp. nov., Dictyobacter formicarum sp. nov. and Dictyobacter arantiisoli sp. nov., belonging to the class Ktedonobacteria.</title>
        <authorList>
            <person name="Yabe S."/>
            <person name="Zheng Y."/>
            <person name="Wang C.M."/>
            <person name="Sakai Y."/>
            <person name="Abe K."/>
            <person name="Yokota A."/>
            <person name="Donadio S."/>
            <person name="Cavaletti L."/>
            <person name="Monciardini P."/>
        </authorList>
    </citation>
    <scope>NUCLEOTIDE SEQUENCE [LARGE SCALE GENOMIC DNA]</scope>
    <source>
        <strain evidence="1 2">SOSP1-30</strain>
    </source>
</reference>
<keyword evidence="2" id="KW-1185">Reference proteome</keyword>
<name>A0ABQ3UYG2_9CHLR</name>
<dbReference type="Proteomes" id="UP000654345">
    <property type="component" value="Unassembled WGS sequence"/>
</dbReference>
<accession>A0ABQ3UYG2</accession>
<sequence length="70" mass="7876">MSVSLESKVCVITRGYTREGARVFLADRTQSKRDQVADEWLRPALSNARVTVRLVHDCTAMEGIHVRSCV</sequence>